<dbReference type="Proteomes" id="UP000323258">
    <property type="component" value="Unassembled WGS sequence"/>
</dbReference>
<reference evidence="4 5" key="2">
    <citation type="submission" date="2019-09" db="EMBL/GenBank/DDBJ databases">
        <title>Mesorhizobium sp. MaA-C15 isolated from Microcystis aeruginosa.</title>
        <authorList>
            <person name="Jeong S.E."/>
            <person name="Jin H.M."/>
            <person name="Jeon C.O."/>
        </authorList>
    </citation>
    <scope>NUCLEOTIDE SEQUENCE [LARGE SCALE GENOMIC DNA]</scope>
    <source>
        <strain evidence="4 5">MaA-C15</strain>
    </source>
</reference>
<dbReference type="Pfam" id="PF01380">
    <property type="entry name" value="SIS"/>
    <property type="match status" value="2"/>
</dbReference>
<keyword evidence="5" id="KW-1185">Reference proteome</keyword>
<dbReference type="SUPFAM" id="SSF53697">
    <property type="entry name" value="SIS domain"/>
    <property type="match status" value="1"/>
</dbReference>
<sequence>MTETLMRREAGEAAAAIRRLLTDEARTIEEAAALLADGSGPLTTAARGSSDHAVTAFKYACEILTGRPVASIGPSVASVYGARLRLDGGLHMTVSQSGASPDIVALQAAAARGGARTLAIVNTADSPLAHAADLVLPIHAGEERSVAATKSYLASCAALLAIVAKAAKDEALLAGLDALPDALAQLPDDAGQRIAEELADADSLYVTGRGPAFGIALEAALKAKETAGIHAEAFSTAELMHGPLQLVQPGFPVVAFVADDAAASGTLDGLARLRELGGRVTVISTRELLETDAGSLRTPTTGHYATDALVFALAWYRIVETTTRLRGLDPDRPVNLRKVTETM</sequence>
<dbReference type="PANTHER" id="PTHR10937">
    <property type="entry name" value="GLUCOSAMINE--FRUCTOSE-6-PHOSPHATE AMINOTRANSFERASE, ISOMERIZING"/>
    <property type="match status" value="1"/>
</dbReference>
<keyword evidence="2" id="KW-0677">Repeat</keyword>
<dbReference type="InterPro" id="IPR035466">
    <property type="entry name" value="GlmS/AgaS_SIS"/>
</dbReference>
<dbReference type="EMBL" id="VSZS01000066">
    <property type="protein sequence ID" value="TYR30570.1"/>
    <property type="molecule type" value="Genomic_DNA"/>
</dbReference>
<gene>
    <name evidence="4" type="ORF">FY036_17815</name>
</gene>
<comment type="caution">
    <text evidence="4">The sequence shown here is derived from an EMBL/GenBank/DDBJ whole genome shotgun (WGS) entry which is preliminary data.</text>
</comment>
<dbReference type="GO" id="GO:0008483">
    <property type="term" value="F:transaminase activity"/>
    <property type="evidence" value="ECO:0007669"/>
    <property type="project" value="UniProtKB-KW"/>
</dbReference>
<accession>A0A5D4GVP1</accession>
<dbReference type="CDD" id="cd05009">
    <property type="entry name" value="SIS_GlmS_GlmD_2"/>
    <property type="match status" value="1"/>
</dbReference>
<dbReference type="CDD" id="cd05008">
    <property type="entry name" value="SIS_GlmS_GlmD_1"/>
    <property type="match status" value="1"/>
</dbReference>
<keyword evidence="1" id="KW-0032">Aminotransferase</keyword>
<dbReference type="PANTHER" id="PTHR10937:SF8">
    <property type="entry name" value="AMINOTRANSFERASE-RELATED"/>
    <property type="match status" value="1"/>
</dbReference>
<dbReference type="OrthoDB" id="9761808at2"/>
<evidence type="ECO:0000256" key="1">
    <source>
        <dbReference type="ARBA" id="ARBA00022576"/>
    </source>
</evidence>
<evidence type="ECO:0000256" key="2">
    <source>
        <dbReference type="ARBA" id="ARBA00022737"/>
    </source>
</evidence>
<dbReference type="InterPro" id="IPR046348">
    <property type="entry name" value="SIS_dom_sf"/>
</dbReference>
<evidence type="ECO:0000313" key="5">
    <source>
        <dbReference type="Proteomes" id="UP000323258"/>
    </source>
</evidence>
<feature type="domain" description="SIS" evidence="3">
    <location>
        <begin position="194"/>
        <end position="328"/>
    </location>
</feature>
<dbReference type="PROSITE" id="PS51464">
    <property type="entry name" value="SIS"/>
    <property type="match status" value="2"/>
</dbReference>
<proteinExistence type="predicted"/>
<dbReference type="AlphaFoldDB" id="A0A5D4GVP1"/>
<protein>
    <submittedName>
        <fullName evidence="4">SIS domain-containing protein</fullName>
    </submittedName>
</protein>
<dbReference type="Gene3D" id="3.40.50.10490">
    <property type="entry name" value="Glucose-6-phosphate isomerase like protein, domain 1"/>
    <property type="match status" value="2"/>
</dbReference>
<reference evidence="4 5" key="1">
    <citation type="submission" date="2019-08" db="EMBL/GenBank/DDBJ databases">
        <authorList>
            <person name="Seo Y.L."/>
        </authorList>
    </citation>
    <scope>NUCLEOTIDE SEQUENCE [LARGE SCALE GENOMIC DNA]</scope>
    <source>
        <strain evidence="4 5">MaA-C15</strain>
    </source>
</reference>
<name>A0A5D4GVP1_9HYPH</name>
<dbReference type="InterPro" id="IPR001347">
    <property type="entry name" value="SIS_dom"/>
</dbReference>
<evidence type="ECO:0000259" key="3">
    <source>
        <dbReference type="PROSITE" id="PS51464"/>
    </source>
</evidence>
<dbReference type="GO" id="GO:1901135">
    <property type="term" value="P:carbohydrate derivative metabolic process"/>
    <property type="evidence" value="ECO:0007669"/>
    <property type="project" value="InterPro"/>
</dbReference>
<dbReference type="InterPro" id="IPR035490">
    <property type="entry name" value="GlmS/FrlB_SIS"/>
</dbReference>
<dbReference type="RefSeq" id="WP_148916106.1">
    <property type="nucleotide sequence ID" value="NZ_VSZS01000066.1"/>
</dbReference>
<evidence type="ECO:0000313" key="4">
    <source>
        <dbReference type="EMBL" id="TYR30570.1"/>
    </source>
</evidence>
<organism evidence="4 5">
    <name type="scientific">Neoaquamicrobium microcysteis</name>
    <dbReference type="NCBI Taxonomy" id="2682781"/>
    <lineage>
        <taxon>Bacteria</taxon>
        <taxon>Pseudomonadati</taxon>
        <taxon>Pseudomonadota</taxon>
        <taxon>Alphaproteobacteria</taxon>
        <taxon>Hyphomicrobiales</taxon>
        <taxon>Phyllobacteriaceae</taxon>
        <taxon>Neoaquamicrobium</taxon>
    </lineage>
</organism>
<keyword evidence="1" id="KW-0808">Transferase</keyword>
<dbReference type="GO" id="GO:0097367">
    <property type="term" value="F:carbohydrate derivative binding"/>
    <property type="evidence" value="ECO:0007669"/>
    <property type="project" value="InterPro"/>
</dbReference>
<feature type="domain" description="SIS" evidence="3">
    <location>
        <begin position="31"/>
        <end position="172"/>
    </location>
</feature>